<gene>
    <name evidence="1" type="ORF">THAOC_14002</name>
</gene>
<dbReference type="EMBL" id="AGNL01016251">
    <property type="protein sequence ID" value="EJK65173.1"/>
    <property type="molecule type" value="Genomic_DNA"/>
</dbReference>
<protein>
    <submittedName>
        <fullName evidence="1">Uncharacterized protein</fullName>
    </submittedName>
</protein>
<proteinExistence type="predicted"/>
<name>K0SGD0_THAOC</name>
<evidence type="ECO:0000313" key="1">
    <source>
        <dbReference type="EMBL" id="EJK65173.1"/>
    </source>
</evidence>
<dbReference type="CDD" id="cd09272">
    <property type="entry name" value="RNase_HI_RT_Ty1"/>
    <property type="match status" value="1"/>
</dbReference>
<evidence type="ECO:0000313" key="2">
    <source>
        <dbReference type="Proteomes" id="UP000266841"/>
    </source>
</evidence>
<dbReference type="Proteomes" id="UP000266841">
    <property type="component" value="Unassembled WGS sequence"/>
</dbReference>
<accession>K0SGD0</accession>
<sequence length="311" mass="34825">MSRCGLAPSFPDLGLELGVPPPQLGVGVAVLGRHHRTLPLAISEPPTKFAKEADDAPALDKKGKRFIQQVCGKLLFYGRAVNSTLLTPISAIASQQAKPTETTMAQAKQLLDYVASQEEAVLTFSASEMKLAVHSDAGYLNEPNACSRAGGHFFLSNDADVPPNNGAILNISHVIKHVMSSATEAELAGLYIMAQEAVYIRIILEEMGHKQSPTPVQTDNAIAEQVINKKVQPKRTKAMDMRFLWLRDRECQRQFRFYWRPGKLNYADYWTKHHPAKHHSNVRRNYLTPLVALEMFRQEERRRKQDATKPT</sequence>
<dbReference type="OrthoDB" id="46260at2759"/>
<dbReference type="AlphaFoldDB" id="K0SGD0"/>
<organism evidence="1 2">
    <name type="scientific">Thalassiosira oceanica</name>
    <name type="common">Marine diatom</name>
    <dbReference type="NCBI Taxonomy" id="159749"/>
    <lineage>
        <taxon>Eukaryota</taxon>
        <taxon>Sar</taxon>
        <taxon>Stramenopiles</taxon>
        <taxon>Ochrophyta</taxon>
        <taxon>Bacillariophyta</taxon>
        <taxon>Coscinodiscophyceae</taxon>
        <taxon>Thalassiosirophycidae</taxon>
        <taxon>Thalassiosirales</taxon>
        <taxon>Thalassiosiraceae</taxon>
        <taxon>Thalassiosira</taxon>
    </lineage>
</organism>
<comment type="caution">
    <text evidence="1">The sequence shown here is derived from an EMBL/GenBank/DDBJ whole genome shotgun (WGS) entry which is preliminary data.</text>
</comment>
<reference evidence="1 2" key="1">
    <citation type="journal article" date="2012" name="Genome Biol.">
        <title>Genome and low-iron response of an oceanic diatom adapted to chronic iron limitation.</title>
        <authorList>
            <person name="Lommer M."/>
            <person name="Specht M."/>
            <person name="Roy A.S."/>
            <person name="Kraemer L."/>
            <person name="Andreson R."/>
            <person name="Gutowska M.A."/>
            <person name="Wolf J."/>
            <person name="Bergner S.V."/>
            <person name="Schilhabel M.B."/>
            <person name="Klostermeier U.C."/>
            <person name="Beiko R.G."/>
            <person name="Rosenstiel P."/>
            <person name="Hippler M."/>
            <person name="Laroche J."/>
        </authorList>
    </citation>
    <scope>NUCLEOTIDE SEQUENCE [LARGE SCALE GENOMIC DNA]</scope>
    <source>
        <strain evidence="1 2">CCMP1005</strain>
    </source>
</reference>
<keyword evidence="2" id="KW-1185">Reference proteome</keyword>